<dbReference type="Pfam" id="PF07690">
    <property type="entry name" value="MFS_1"/>
    <property type="match status" value="1"/>
</dbReference>
<dbReference type="InterPro" id="IPR011701">
    <property type="entry name" value="MFS"/>
</dbReference>
<feature type="transmembrane region" description="Helical" evidence="6">
    <location>
        <begin position="282"/>
        <end position="302"/>
    </location>
</feature>
<feature type="transmembrane region" description="Helical" evidence="6">
    <location>
        <begin position="12"/>
        <end position="28"/>
    </location>
</feature>
<feature type="transmembrane region" description="Helical" evidence="6">
    <location>
        <begin position="369"/>
        <end position="391"/>
    </location>
</feature>
<evidence type="ECO:0000256" key="1">
    <source>
        <dbReference type="ARBA" id="ARBA00004651"/>
    </source>
</evidence>
<dbReference type="PANTHER" id="PTHR11662:SF399">
    <property type="entry name" value="FI19708P1-RELATED"/>
    <property type="match status" value="1"/>
</dbReference>
<comment type="caution">
    <text evidence="8">The sequence shown here is derived from an EMBL/GenBank/DDBJ whole genome shotgun (WGS) entry which is preliminary data.</text>
</comment>
<evidence type="ECO:0000313" key="8">
    <source>
        <dbReference type="EMBL" id="MBS4187748.1"/>
    </source>
</evidence>
<keyword evidence="2" id="KW-0813">Transport</keyword>
<feature type="transmembrane region" description="Helical" evidence="6">
    <location>
        <begin position="48"/>
        <end position="68"/>
    </location>
</feature>
<organism evidence="8">
    <name type="scientific">Neobacillus citreus</name>
    <dbReference type="NCBI Taxonomy" id="2833578"/>
    <lineage>
        <taxon>Bacteria</taxon>
        <taxon>Bacillati</taxon>
        <taxon>Bacillota</taxon>
        <taxon>Bacilli</taxon>
        <taxon>Bacillales</taxon>
        <taxon>Bacillaceae</taxon>
        <taxon>Neobacillus</taxon>
    </lineage>
</organism>
<dbReference type="EMBL" id="JAGYPE020000016">
    <property type="protein sequence ID" value="MCH6266061.1"/>
    <property type="molecule type" value="Genomic_DNA"/>
</dbReference>
<evidence type="ECO:0000259" key="7">
    <source>
        <dbReference type="PROSITE" id="PS50850"/>
    </source>
</evidence>
<keyword evidence="10" id="KW-1185">Reference proteome</keyword>
<feature type="domain" description="Major facilitator superfamily (MFS) profile" evidence="7">
    <location>
        <begin position="14"/>
        <end position="396"/>
    </location>
</feature>
<accession>A0A942YEJ1</accession>
<name>A0A942YEJ1_9BACI</name>
<feature type="transmembrane region" description="Helical" evidence="6">
    <location>
        <begin position="168"/>
        <end position="188"/>
    </location>
</feature>
<proteinExistence type="predicted"/>
<dbReference type="RefSeq" id="WP_213147573.1">
    <property type="nucleotide sequence ID" value="NZ_JAGYPE020000016.1"/>
</dbReference>
<evidence type="ECO:0000256" key="3">
    <source>
        <dbReference type="ARBA" id="ARBA00022692"/>
    </source>
</evidence>
<evidence type="ECO:0000256" key="6">
    <source>
        <dbReference type="SAM" id="Phobius"/>
    </source>
</evidence>
<reference evidence="8" key="1">
    <citation type="submission" date="2021-05" db="EMBL/GenBank/DDBJ databases">
        <title>Novel Bacillus species.</title>
        <authorList>
            <person name="Liu G."/>
        </authorList>
    </citation>
    <scope>NUCLEOTIDE SEQUENCE</scope>
    <source>
        <strain evidence="8 10">FJAT-50051</strain>
    </source>
</reference>
<dbReference type="Proteomes" id="UP000677265">
    <property type="component" value="Unassembled WGS sequence"/>
</dbReference>
<evidence type="ECO:0000313" key="9">
    <source>
        <dbReference type="EMBL" id="MCH6266061.1"/>
    </source>
</evidence>
<feature type="transmembrane region" description="Helical" evidence="6">
    <location>
        <begin position="80"/>
        <end position="99"/>
    </location>
</feature>
<feature type="transmembrane region" description="Helical" evidence="6">
    <location>
        <begin position="105"/>
        <end position="128"/>
    </location>
</feature>
<protein>
    <submittedName>
        <fullName evidence="8">MFS transporter</fullName>
    </submittedName>
</protein>
<dbReference type="AlphaFoldDB" id="A0A942YEJ1"/>
<gene>
    <name evidence="9" type="ORF">KHB02_011060</name>
    <name evidence="8" type="ORF">KHB02_40955</name>
</gene>
<evidence type="ECO:0000256" key="5">
    <source>
        <dbReference type="ARBA" id="ARBA00023136"/>
    </source>
</evidence>
<dbReference type="InterPro" id="IPR050382">
    <property type="entry name" value="MFS_Na/Anion_cotransporter"/>
</dbReference>
<dbReference type="EMBL" id="JAGYPE010000009">
    <property type="protein sequence ID" value="MBS4187748.1"/>
    <property type="molecule type" value="Genomic_DNA"/>
</dbReference>
<evidence type="ECO:0000256" key="4">
    <source>
        <dbReference type="ARBA" id="ARBA00022989"/>
    </source>
</evidence>
<dbReference type="InterPro" id="IPR020846">
    <property type="entry name" value="MFS_dom"/>
</dbReference>
<feature type="transmembrane region" description="Helical" evidence="6">
    <location>
        <begin position="341"/>
        <end position="363"/>
    </location>
</feature>
<dbReference type="GO" id="GO:0005886">
    <property type="term" value="C:plasma membrane"/>
    <property type="evidence" value="ECO:0007669"/>
    <property type="project" value="UniProtKB-SubCell"/>
</dbReference>
<dbReference type="PANTHER" id="PTHR11662">
    <property type="entry name" value="SOLUTE CARRIER FAMILY 17"/>
    <property type="match status" value="1"/>
</dbReference>
<dbReference type="PROSITE" id="PS50850">
    <property type="entry name" value="MFS"/>
    <property type="match status" value="1"/>
</dbReference>
<keyword evidence="5 6" id="KW-0472">Membrane</keyword>
<feature type="transmembrane region" description="Helical" evidence="6">
    <location>
        <begin position="140"/>
        <end position="162"/>
    </location>
</feature>
<dbReference type="CDD" id="cd17319">
    <property type="entry name" value="MFS_ExuT_GudP_like"/>
    <property type="match status" value="1"/>
</dbReference>
<feature type="transmembrane region" description="Helical" evidence="6">
    <location>
        <begin position="251"/>
        <end position="270"/>
    </location>
</feature>
<dbReference type="GO" id="GO:0022857">
    <property type="term" value="F:transmembrane transporter activity"/>
    <property type="evidence" value="ECO:0007669"/>
    <property type="project" value="InterPro"/>
</dbReference>
<keyword evidence="4 6" id="KW-1133">Transmembrane helix</keyword>
<evidence type="ECO:0000313" key="10">
    <source>
        <dbReference type="Proteomes" id="UP000677265"/>
    </source>
</evidence>
<evidence type="ECO:0000256" key="2">
    <source>
        <dbReference type="ARBA" id="ARBA00022448"/>
    </source>
</evidence>
<comment type="subcellular location">
    <subcellularLocation>
        <location evidence="1">Cell membrane</location>
        <topology evidence="1">Multi-pass membrane protein</topology>
    </subcellularLocation>
</comment>
<dbReference type="SUPFAM" id="SSF103473">
    <property type="entry name" value="MFS general substrate transporter"/>
    <property type="match status" value="1"/>
</dbReference>
<keyword evidence="3 6" id="KW-0812">Transmembrane</keyword>
<sequence length="406" mass="44624">MNENVYNKKTKTIVLTLLFLTWIVNYMDKNSMNVAIISISKQFHLNPTQSGMIISSFFLAYAIMQLIGGWLTDKYGSKKIILISLIVWSIFTIFTGFAWSFLSLIIIRFLFGIGEGSFPSASSVALAENFPKEQRGRAKGLLSAATQIGAITASIVAALMISKVGWNVMFYVFGGLGFIFLLLLWKYLPERTQLNRNQEKPKVSYINVLKNPLAWKLMLIYFGMSMVNWGLSSWLPSYWVNVRHLALVKTGLISMLPIAFSLLAIALSSWAIDKIAAGKEKYIIIIGSLIGIISLYLTMGAASVPMALTFLCMAYFGVGLTSVVLALPLKYFSQESMGTTVGIMYFGGQMAGTIAPTLMGYTITIFNGSYSGAFTLLILSLVIPIVTSLFLKTNSNSTQIKGSNAA</sequence>
<feature type="transmembrane region" description="Helical" evidence="6">
    <location>
        <begin position="213"/>
        <end position="231"/>
    </location>
</feature>
<feature type="transmembrane region" description="Helical" evidence="6">
    <location>
        <begin position="308"/>
        <end position="329"/>
    </location>
</feature>
<dbReference type="InterPro" id="IPR036259">
    <property type="entry name" value="MFS_trans_sf"/>
</dbReference>
<dbReference type="Gene3D" id="1.20.1250.20">
    <property type="entry name" value="MFS general substrate transporter like domains"/>
    <property type="match status" value="2"/>
</dbReference>